<name>A0A5C8PQU7_9HYPH</name>
<evidence type="ECO:0000313" key="1">
    <source>
        <dbReference type="EMBL" id="TXL78187.1"/>
    </source>
</evidence>
<accession>A0A5C8PQU7</accession>
<dbReference type="EMBL" id="VDUZ01000007">
    <property type="protein sequence ID" value="TXL78187.1"/>
    <property type="molecule type" value="Genomic_DNA"/>
</dbReference>
<keyword evidence="2" id="KW-1185">Reference proteome</keyword>
<sequence>MTVFAGWNTSPGDDVLGLPTSTVGPVLLSPWNSSGQQTVEKGACKALLRKAALAQVLSLNLHSQGQDTSFCHNVENNLDRHHVRQHGNGT</sequence>
<organism evidence="1 2">
    <name type="scientific">Vineibacter terrae</name>
    <dbReference type="NCBI Taxonomy" id="2586908"/>
    <lineage>
        <taxon>Bacteria</taxon>
        <taxon>Pseudomonadati</taxon>
        <taxon>Pseudomonadota</taxon>
        <taxon>Alphaproteobacteria</taxon>
        <taxon>Hyphomicrobiales</taxon>
        <taxon>Vineibacter</taxon>
    </lineage>
</organism>
<dbReference type="RefSeq" id="WP_147846456.1">
    <property type="nucleotide sequence ID" value="NZ_VDUZ01000007.1"/>
</dbReference>
<protein>
    <submittedName>
        <fullName evidence="1">Uncharacterized protein</fullName>
    </submittedName>
</protein>
<reference evidence="1 2" key="1">
    <citation type="submission" date="2019-06" db="EMBL/GenBank/DDBJ databases">
        <title>New taxonomy in bacterial strain CC-CFT640, isolated from vineyard.</title>
        <authorList>
            <person name="Lin S.-Y."/>
            <person name="Tsai C.-F."/>
            <person name="Young C.-C."/>
        </authorList>
    </citation>
    <scope>NUCLEOTIDE SEQUENCE [LARGE SCALE GENOMIC DNA]</scope>
    <source>
        <strain evidence="1 2">CC-CFT640</strain>
    </source>
</reference>
<proteinExistence type="predicted"/>
<comment type="caution">
    <text evidence="1">The sequence shown here is derived from an EMBL/GenBank/DDBJ whole genome shotgun (WGS) entry which is preliminary data.</text>
</comment>
<dbReference type="Proteomes" id="UP000321638">
    <property type="component" value="Unassembled WGS sequence"/>
</dbReference>
<evidence type="ECO:0000313" key="2">
    <source>
        <dbReference type="Proteomes" id="UP000321638"/>
    </source>
</evidence>
<dbReference type="AlphaFoldDB" id="A0A5C8PQU7"/>
<gene>
    <name evidence="1" type="ORF">FHP25_08285</name>
</gene>